<proteinExistence type="predicted"/>
<evidence type="ECO:0000313" key="2">
    <source>
        <dbReference type="EMBL" id="CAK5277875.1"/>
    </source>
</evidence>
<organism evidence="2 3">
    <name type="scientific">Mycena citricolor</name>
    <dbReference type="NCBI Taxonomy" id="2018698"/>
    <lineage>
        <taxon>Eukaryota</taxon>
        <taxon>Fungi</taxon>
        <taxon>Dikarya</taxon>
        <taxon>Basidiomycota</taxon>
        <taxon>Agaricomycotina</taxon>
        <taxon>Agaricomycetes</taxon>
        <taxon>Agaricomycetidae</taxon>
        <taxon>Agaricales</taxon>
        <taxon>Marasmiineae</taxon>
        <taxon>Mycenaceae</taxon>
        <taxon>Mycena</taxon>
    </lineage>
</organism>
<protein>
    <submittedName>
        <fullName evidence="2">Uncharacterized protein</fullName>
    </submittedName>
</protein>
<dbReference type="Proteomes" id="UP001295794">
    <property type="component" value="Unassembled WGS sequence"/>
</dbReference>
<accession>A0AAD2HLY1</accession>
<sequence>MASTWNCSQRVCTPALNRLTVDRPRFELERNDGFAGDSRPSHRFIDPAACRNHRNAAEECREEERDLHFDTRGRVRTSPILTDHLYMLPSEERLSLEVAHARLDSTSIILSTIDHSVDARSSPRSDTIIVGHLMSPTFPGCFTALPTIDPKVTPAPTKPRSRGKRG</sequence>
<keyword evidence="3" id="KW-1185">Reference proteome</keyword>
<dbReference type="AlphaFoldDB" id="A0AAD2HLY1"/>
<reference evidence="2" key="1">
    <citation type="submission" date="2023-11" db="EMBL/GenBank/DDBJ databases">
        <authorList>
            <person name="De Vega J J."/>
            <person name="De Vega J J."/>
        </authorList>
    </citation>
    <scope>NUCLEOTIDE SEQUENCE</scope>
</reference>
<evidence type="ECO:0000256" key="1">
    <source>
        <dbReference type="SAM" id="MobiDB-lite"/>
    </source>
</evidence>
<name>A0AAD2HLY1_9AGAR</name>
<dbReference type="EMBL" id="CAVNYO010000421">
    <property type="protein sequence ID" value="CAK5277875.1"/>
    <property type="molecule type" value="Genomic_DNA"/>
</dbReference>
<comment type="caution">
    <text evidence="2">The sequence shown here is derived from an EMBL/GenBank/DDBJ whole genome shotgun (WGS) entry which is preliminary data.</text>
</comment>
<gene>
    <name evidence="2" type="ORF">MYCIT1_LOCUS27042</name>
</gene>
<evidence type="ECO:0000313" key="3">
    <source>
        <dbReference type="Proteomes" id="UP001295794"/>
    </source>
</evidence>
<feature type="region of interest" description="Disordered" evidence="1">
    <location>
        <begin position="146"/>
        <end position="166"/>
    </location>
</feature>